<evidence type="ECO:0000256" key="3">
    <source>
        <dbReference type="ARBA" id="ARBA00022630"/>
    </source>
</evidence>
<dbReference type="GO" id="GO:0006071">
    <property type="term" value="P:glycerol metabolic process"/>
    <property type="evidence" value="ECO:0007669"/>
    <property type="project" value="UniProtKB-KW"/>
</dbReference>
<evidence type="ECO:0000259" key="8">
    <source>
        <dbReference type="Pfam" id="PF01266"/>
    </source>
</evidence>
<keyword evidence="4" id="KW-0319">Glycerol metabolism</keyword>
<evidence type="ECO:0000313" key="10">
    <source>
        <dbReference type="EMBL" id="QGU02866.1"/>
    </source>
</evidence>
<evidence type="ECO:0000313" key="11">
    <source>
        <dbReference type="Proteomes" id="UP000427071"/>
    </source>
</evidence>
<dbReference type="Pfam" id="PF16901">
    <property type="entry name" value="DAO_C"/>
    <property type="match status" value="1"/>
</dbReference>
<gene>
    <name evidence="10" type="primary">glpD</name>
    <name evidence="10" type="ORF">CKALI_10055</name>
</gene>
<evidence type="ECO:0000259" key="9">
    <source>
        <dbReference type="Pfam" id="PF16901"/>
    </source>
</evidence>
<dbReference type="InterPro" id="IPR031656">
    <property type="entry name" value="DAO_C"/>
</dbReference>
<dbReference type="RefSeq" id="WP_156193208.1">
    <property type="nucleotide sequence ID" value="NZ_CP046452.1"/>
</dbReference>
<feature type="domain" description="Alpha-glycerophosphate oxidase C-terminal" evidence="9">
    <location>
        <begin position="412"/>
        <end position="510"/>
    </location>
</feature>
<dbReference type="Proteomes" id="UP000427071">
    <property type="component" value="Chromosome"/>
</dbReference>
<dbReference type="InterPro" id="IPR000447">
    <property type="entry name" value="G3P_DH_FAD-dep"/>
</dbReference>
<dbReference type="Gene3D" id="3.50.50.60">
    <property type="entry name" value="FAD/NAD(P)-binding domain"/>
    <property type="match status" value="1"/>
</dbReference>
<feature type="domain" description="FAD dependent oxidoreductase" evidence="8">
    <location>
        <begin position="32"/>
        <end position="358"/>
    </location>
</feature>
<dbReference type="PANTHER" id="PTHR11985:SF35">
    <property type="entry name" value="ANAEROBIC GLYCEROL-3-PHOSPHATE DEHYDROGENASE SUBUNIT A"/>
    <property type="match status" value="1"/>
</dbReference>
<dbReference type="GO" id="GO:0009331">
    <property type="term" value="C:glycerol-3-phosphate dehydrogenase (FAD) complex"/>
    <property type="evidence" value="ECO:0007669"/>
    <property type="project" value="UniProtKB-UniRule"/>
</dbReference>
<dbReference type="AlphaFoldDB" id="A0A6B8VW05"/>
<dbReference type="Gene3D" id="3.30.9.10">
    <property type="entry name" value="D-Amino Acid Oxidase, subunit A, domain 2"/>
    <property type="match status" value="1"/>
</dbReference>
<evidence type="ECO:0000256" key="5">
    <source>
        <dbReference type="ARBA" id="ARBA00022827"/>
    </source>
</evidence>
<dbReference type="GO" id="GO:0046168">
    <property type="term" value="P:glycerol-3-phosphate catabolic process"/>
    <property type="evidence" value="ECO:0007669"/>
    <property type="project" value="TreeGrafter"/>
</dbReference>
<evidence type="ECO:0000256" key="6">
    <source>
        <dbReference type="ARBA" id="ARBA00023002"/>
    </source>
</evidence>
<dbReference type="EMBL" id="CP046452">
    <property type="protein sequence ID" value="QGU02866.1"/>
    <property type="molecule type" value="Genomic_DNA"/>
</dbReference>
<comment type="cofactor">
    <cofactor evidence="1 7">
        <name>FAD</name>
        <dbReference type="ChEBI" id="CHEBI:57692"/>
    </cofactor>
</comment>
<dbReference type="InterPro" id="IPR038299">
    <property type="entry name" value="DAO_C_sf"/>
</dbReference>
<comment type="catalytic activity">
    <reaction evidence="7">
        <text>a quinone + sn-glycerol 3-phosphate = dihydroxyacetone phosphate + a quinol</text>
        <dbReference type="Rhea" id="RHEA:18977"/>
        <dbReference type="ChEBI" id="CHEBI:24646"/>
        <dbReference type="ChEBI" id="CHEBI:57597"/>
        <dbReference type="ChEBI" id="CHEBI:57642"/>
        <dbReference type="ChEBI" id="CHEBI:132124"/>
        <dbReference type="EC" id="1.1.5.3"/>
    </reaction>
</comment>
<organism evidence="10 11">
    <name type="scientific">Corynebacterium kalinowskii</name>
    <dbReference type="NCBI Taxonomy" id="2675216"/>
    <lineage>
        <taxon>Bacteria</taxon>
        <taxon>Bacillati</taxon>
        <taxon>Actinomycetota</taxon>
        <taxon>Actinomycetes</taxon>
        <taxon>Mycobacteriales</taxon>
        <taxon>Corynebacteriaceae</taxon>
        <taxon>Corynebacterium</taxon>
    </lineage>
</organism>
<sequence length="523" mass="56730">MTTQRSEFGTALNARRRAQDIEYLQSDPEDIDMIVIGGGITGVGVALDAVTRGLNVVLLEKHDLGFGTSRFSSKLAHGGLRYLAKLEVGIAYHSACERGILMEVNAPHLIHKLPQVTILGADTNIVQKALIRMGYLAGDMLRIAARTSSKTLPRSRFANKQRTLELVPTASREKLVGSWVNFDGQMVDDARIVTAVARTAAGEGARILTYTAVDSATGEVVTLTDTLSGKSMTVKAKCVVNATGVWAGGLDKDIKIRPSRGTHIILDSELFGNPTGALTVPLPGSFSRYLFILPEQLGRVFIGLTDEETPGEIPDVPPTPEEDIQFIIENINRALDKKISRKDVIGAFTGLRPLIDQGGNAGTADVSRRHSTIEADNGLISIVGGKYTEFRLMAEEIVDEVLSRRNLPASGCVTRNFPYVGARAHREFRDVRPEQLHGLPQSLVERYGYEAPTVVEAATLSQPLAKVAGLDITRAEFEYAVTHEGALTEGDILDRRTRVGLVEKDRVAAAPVAREVLQLHNLG</sequence>
<dbReference type="InterPro" id="IPR006076">
    <property type="entry name" value="FAD-dep_OxRdtase"/>
</dbReference>
<dbReference type="Gene3D" id="1.10.8.870">
    <property type="entry name" value="Alpha-glycerophosphate oxidase, cap domain"/>
    <property type="match status" value="1"/>
</dbReference>
<evidence type="ECO:0000256" key="2">
    <source>
        <dbReference type="ARBA" id="ARBA00007330"/>
    </source>
</evidence>
<dbReference type="GO" id="GO:0004368">
    <property type="term" value="F:glycerol-3-phosphate dehydrogenase (quinone) activity"/>
    <property type="evidence" value="ECO:0007669"/>
    <property type="project" value="UniProtKB-EC"/>
</dbReference>
<keyword evidence="5" id="KW-0274">FAD</keyword>
<evidence type="ECO:0000256" key="1">
    <source>
        <dbReference type="ARBA" id="ARBA00001974"/>
    </source>
</evidence>
<protein>
    <recommendedName>
        <fullName evidence="7">Glycerol-3-phosphate dehydrogenase</fullName>
        <ecNumber evidence="7">1.1.5.3</ecNumber>
    </recommendedName>
</protein>
<dbReference type="PANTHER" id="PTHR11985">
    <property type="entry name" value="GLYCEROL-3-PHOSPHATE DEHYDROGENASE"/>
    <property type="match status" value="1"/>
</dbReference>
<name>A0A6B8VW05_9CORY</name>
<dbReference type="SUPFAM" id="SSF51905">
    <property type="entry name" value="FAD/NAD(P)-binding domain"/>
    <property type="match status" value="1"/>
</dbReference>
<dbReference type="PRINTS" id="PR01001">
    <property type="entry name" value="FADG3PDH"/>
</dbReference>
<dbReference type="EC" id="1.1.5.3" evidence="7"/>
<evidence type="ECO:0000256" key="4">
    <source>
        <dbReference type="ARBA" id="ARBA00022798"/>
    </source>
</evidence>
<comment type="similarity">
    <text evidence="2 7">Belongs to the FAD-dependent glycerol-3-phosphate dehydrogenase family.</text>
</comment>
<keyword evidence="6 7" id="KW-0560">Oxidoreductase</keyword>
<evidence type="ECO:0000256" key="7">
    <source>
        <dbReference type="RuleBase" id="RU361217"/>
    </source>
</evidence>
<keyword evidence="3 7" id="KW-0285">Flavoprotein</keyword>
<dbReference type="PROSITE" id="PS00977">
    <property type="entry name" value="FAD_G3PDH_1"/>
    <property type="match status" value="1"/>
</dbReference>
<proteinExistence type="inferred from homology"/>
<reference evidence="11" key="1">
    <citation type="submission" date="2019-11" db="EMBL/GenBank/DDBJ databases">
        <title>Complete genome sequence of Corynebacterium kalinowskii 1959, a novel Corynebacterium species isolated from soil of a small paddock in Vilsendorf, Germany.</title>
        <authorList>
            <person name="Schaffert L."/>
            <person name="Ruwe M."/>
            <person name="Milse J."/>
            <person name="Hanuschka K."/>
            <person name="Ortseifen V."/>
            <person name="Droste J."/>
            <person name="Brandt D."/>
            <person name="Schlueter L."/>
            <person name="Kutter Y."/>
            <person name="Vinke S."/>
            <person name="Viehoefer P."/>
            <person name="Jacob L."/>
            <person name="Luebke N.-C."/>
            <person name="Schulte-Berndt E."/>
            <person name="Hain C."/>
            <person name="Linder M."/>
            <person name="Schmidt P."/>
            <person name="Wollenschlaeger L."/>
            <person name="Luttermann T."/>
            <person name="Thieme E."/>
            <person name="Hassa J."/>
            <person name="Haak M."/>
            <person name="Wittchen M."/>
            <person name="Mentz A."/>
            <person name="Persicke M."/>
            <person name="Busche T."/>
            <person name="Ruckert C."/>
        </authorList>
    </citation>
    <scope>NUCLEOTIDE SEQUENCE [LARGE SCALE GENOMIC DNA]</scope>
    <source>
        <strain evidence="11">1959</strain>
    </source>
</reference>
<dbReference type="InterPro" id="IPR036188">
    <property type="entry name" value="FAD/NAD-bd_sf"/>
</dbReference>
<dbReference type="Pfam" id="PF01266">
    <property type="entry name" value="DAO"/>
    <property type="match status" value="1"/>
</dbReference>
<keyword evidence="11" id="KW-1185">Reference proteome</keyword>
<accession>A0A6B8VW05</accession>
<dbReference type="KEGG" id="ckw:CKALI_10055"/>